<proteinExistence type="predicted"/>
<dbReference type="EMBL" id="JAENGY010002601">
    <property type="protein sequence ID" value="KAG6943733.1"/>
    <property type="molecule type" value="Genomic_DNA"/>
</dbReference>
<name>A0A8J5I6B5_9STRA</name>
<keyword evidence="2" id="KW-1185">Reference proteome</keyword>
<gene>
    <name evidence="1" type="ORF">JG688_00017459</name>
</gene>
<evidence type="ECO:0000313" key="2">
    <source>
        <dbReference type="Proteomes" id="UP000709295"/>
    </source>
</evidence>
<evidence type="ECO:0000313" key="1">
    <source>
        <dbReference type="EMBL" id="KAG6943733.1"/>
    </source>
</evidence>
<dbReference type="AlphaFoldDB" id="A0A8J5I6B5"/>
<organism evidence="1 2">
    <name type="scientific">Phytophthora aleatoria</name>
    <dbReference type="NCBI Taxonomy" id="2496075"/>
    <lineage>
        <taxon>Eukaryota</taxon>
        <taxon>Sar</taxon>
        <taxon>Stramenopiles</taxon>
        <taxon>Oomycota</taxon>
        <taxon>Peronosporomycetes</taxon>
        <taxon>Peronosporales</taxon>
        <taxon>Peronosporaceae</taxon>
        <taxon>Phytophthora</taxon>
    </lineage>
</organism>
<accession>A0A8J5I6B5</accession>
<protein>
    <submittedName>
        <fullName evidence="1">Uncharacterized protein</fullName>
    </submittedName>
</protein>
<comment type="caution">
    <text evidence="1">The sequence shown here is derived from an EMBL/GenBank/DDBJ whole genome shotgun (WGS) entry which is preliminary data.</text>
</comment>
<reference evidence="1" key="1">
    <citation type="submission" date="2021-01" db="EMBL/GenBank/DDBJ databases">
        <title>Phytophthora aleatoria, a newly-described species from Pinus radiata is distinct from Phytophthora cactorum isolates based on comparative genomics.</title>
        <authorList>
            <person name="Mcdougal R."/>
            <person name="Panda P."/>
            <person name="Williams N."/>
            <person name="Studholme D.J."/>
        </authorList>
    </citation>
    <scope>NUCLEOTIDE SEQUENCE</scope>
    <source>
        <strain evidence="1">NZFS 4037</strain>
    </source>
</reference>
<dbReference type="Proteomes" id="UP000709295">
    <property type="component" value="Unassembled WGS sequence"/>
</dbReference>
<sequence length="82" mass="9193">MSKNPRNEPKEWASRGSFLEGMRARNELSKFPMGSMPITTRSSKLRTYTIREKRDAFQLASDIGALPAAAFLGYPPRTDKTG</sequence>